<gene>
    <name evidence="2" type="ORF">DCP95_15065</name>
</gene>
<organism evidence="2 3">
    <name type="scientific">Microbacterium ginsengisoli</name>
    <dbReference type="NCBI Taxonomy" id="400772"/>
    <lineage>
        <taxon>Bacteria</taxon>
        <taxon>Bacillati</taxon>
        <taxon>Actinomycetota</taxon>
        <taxon>Actinomycetes</taxon>
        <taxon>Micrococcales</taxon>
        <taxon>Microbacteriaceae</taxon>
        <taxon>Microbacterium</taxon>
    </lineage>
</organism>
<keyword evidence="1" id="KW-0472">Membrane</keyword>
<name>A0A3C1KGP3_9MICO</name>
<dbReference type="Proteomes" id="UP000257479">
    <property type="component" value="Unassembled WGS sequence"/>
</dbReference>
<evidence type="ECO:0000256" key="1">
    <source>
        <dbReference type="SAM" id="Phobius"/>
    </source>
</evidence>
<comment type="caution">
    <text evidence="2">The sequence shown here is derived from an EMBL/GenBank/DDBJ whole genome shotgun (WGS) entry which is preliminary data.</text>
</comment>
<dbReference type="EMBL" id="DMNG01000264">
    <property type="protein sequence ID" value="HAN25869.1"/>
    <property type="molecule type" value="Genomic_DNA"/>
</dbReference>
<protein>
    <submittedName>
        <fullName evidence="2">Peptide synthetase</fullName>
    </submittedName>
</protein>
<reference evidence="2 3" key="1">
    <citation type="journal article" date="2018" name="Nat. Biotechnol.">
        <title>A standardized bacterial taxonomy based on genome phylogeny substantially revises the tree of life.</title>
        <authorList>
            <person name="Parks D.H."/>
            <person name="Chuvochina M."/>
            <person name="Waite D.W."/>
            <person name="Rinke C."/>
            <person name="Skarshewski A."/>
            <person name="Chaumeil P.A."/>
            <person name="Hugenholtz P."/>
        </authorList>
    </citation>
    <scope>NUCLEOTIDE SEQUENCE [LARGE SCALE GENOMIC DNA]</scope>
    <source>
        <strain evidence="2">UBA9152</strain>
    </source>
</reference>
<dbReference type="AlphaFoldDB" id="A0A3C1KGP3"/>
<evidence type="ECO:0000313" key="3">
    <source>
        <dbReference type="Proteomes" id="UP000257479"/>
    </source>
</evidence>
<feature type="non-terminal residue" evidence="2">
    <location>
        <position position="118"/>
    </location>
</feature>
<evidence type="ECO:0000313" key="2">
    <source>
        <dbReference type="EMBL" id="HAN25869.1"/>
    </source>
</evidence>
<proteinExistence type="predicted"/>
<sequence>MTAARARRRSRHARRWAIYACWGVLAVAVAVGAWVGVRGALAAQHLLEAKSLASTVQSSISKDPAGARAALSQLEADASEARALTSDPIWSAASHLPWIGPQLHAVSTLATALHATST</sequence>
<keyword evidence="1" id="KW-1133">Transmembrane helix</keyword>
<accession>A0A3C1KGP3</accession>
<keyword evidence="1" id="KW-0812">Transmembrane</keyword>
<feature type="transmembrane region" description="Helical" evidence="1">
    <location>
        <begin position="16"/>
        <end position="37"/>
    </location>
</feature>